<keyword evidence="6" id="KW-0906">Nuclear pore complex</keyword>
<dbReference type="EMBL" id="MU006117">
    <property type="protein sequence ID" value="KAF2834554.1"/>
    <property type="molecule type" value="Genomic_DNA"/>
</dbReference>
<evidence type="ECO:0000256" key="5">
    <source>
        <dbReference type="ARBA" id="ARBA00023010"/>
    </source>
</evidence>
<comment type="subcellular location">
    <subcellularLocation>
        <location evidence="1">Nucleus</location>
        <location evidence="1">Nuclear pore complex</location>
    </subcellularLocation>
</comment>
<feature type="coiled-coil region" evidence="8">
    <location>
        <begin position="675"/>
        <end position="750"/>
    </location>
</feature>
<dbReference type="GO" id="GO:0006606">
    <property type="term" value="P:protein import into nucleus"/>
    <property type="evidence" value="ECO:0007669"/>
    <property type="project" value="TreeGrafter"/>
</dbReference>
<evidence type="ECO:0000313" key="9">
    <source>
        <dbReference type="EMBL" id="KAF2834554.1"/>
    </source>
</evidence>
<proteinExistence type="predicted"/>
<dbReference type="GO" id="GO:0000055">
    <property type="term" value="P:ribosomal large subunit export from nucleus"/>
    <property type="evidence" value="ECO:0007669"/>
    <property type="project" value="InterPro"/>
</dbReference>
<protein>
    <recommendedName>
        <fullName evidence="11">Nuclear pore complex protein An-Nup82</fullName>
    </recommendedName>
</protein>
<dbReference type="PANTHER" id="PTHR13257">
    <property type="entry name" value="NUCLEOPORIN NUP84-RELATED"/>
    <property type="match status" value="1"/>
</dbReference>
<evidence type="ECO:0000256" key="6">
    <source>
        <dbReference type="ARBA" id="ARBA00023132"/>
    </source>
</evidence>
<keyword evidence="3" id="KW-0509">mRNA transport</keyword>
<gene>
    <name evidence="9" type="ORF">M501DRAFT_943938</name>
</gene>
<evidence type="ECO:0000256" key="1">
    <source>
        <dbReference type="ARBA" id="ARBA00004567"/>
    </source>
</evidence>
<evidence type="ECO:0000256" key="7">
    <source>
        <dbReference type="ARBA" id="ARBA00023242"/>
    </source>
</evidence>
<dbReference type="GO" id="GO:0005643">
    <property type="term" value="C:nuclear pore"/>
    <property type="evidence" value="ECO:0007669"/>
    <property type="project" value="UniProtKB-SubCell"/>
</dbReference>
<feature type="coiled-coil region" evidence="8">
    <location>
        <begin position="792"/>
        <end position="822"/>
    </location>
</feature>
<dbReference type="GO" id="GO:0000056">
    <property type="term" value="P:ribosomal small subunit export from nucleus"/>
    <property type="evidence" value="ECO:0007669"/>
    <property type="project" value="InterPro"/>
</dbReference>
<accession>A0A9P4VNJ5</accession>
<keyword evidence="7" id="KW-0539">Nucleus</keyword>
<keyword evidence="5" id="KW-0811">Translocation</keyword>
<evidence type="ECO:0000256" key="3">
    <source>
        <dbReference type="ARBA" id="ARBA00022816"/>
    </source>
</evidence>
<dbReference type="InterPro" id="IPR037700">
    <property type="entry name" value="NUP88/NUP82"/>
</dbReference>
<comment type="caution">
    <text evidence="9">The sequence shown here is derived from an EMBL/GenBank/DDBJ whole genome shotgun (WGS) entry which is preliminary data.</text>
</comment>
<evidence type="ECO:0000256" key="2">
    <source>
        <dbReference type="ARBA" id="ARBA00022448"/>
    </source>
</evidence>
<evidence type="ECO:0000256" key="8">
    <source>
        <dbReference type="SAM" id="Coils"/>
    </source>
</evidence>
<dbReference type="PANTHER" id="PTHR13257:SF0">
    <property type="entry name" value="NUCLEAR PORE COMPLEX PROTEIN NUP88"/>
    <property type="match status" value="1"/>
</dbReference>
<dbReference type="OrthoDB" id="341482at2759"/>
<keyword evidence="10" id="KW-1185">Reference proteome</keyword>
<organism evidence="9 10">
    <name type="scientific">Patellaria atrata CBS 101060</name>
    <dbReference type="NCBI Taxonomy" id="1346257"/>
    <lineage>
        <taxon>Eukaryota</taxon>
        <taxon>Fungi</taxon>
        <taxon>Dikarya</taxon>
        <taxon>Ascomycota</taxon>
        <taxon>Pezizomycotina</taxon>
        <taxon>Dothideomycetes</taxon>
        <taxon>Dothideomycetes incertae sedis</taxon>
        <taxon>Patellariales</taxon>
        <taxon>Patellariaceae</taxon>
        <taxon>Patellaria</taxon>
    </lineage>
</organism>
<evidence type="ECO:0008006" key="11">
    <source>
        <dbReference type="Google" id="ProtNLM"/>
    </source>
</evidence>
<dbReference type="Proteomes" id="UP000799429">
    <property type="component" value="Unassembled WGS sequence"/>
</dbReference>
<reference evidence="9" key="1">
    <citation type="journal article" date="2020" name="Stud. Mycol.">
        <title>101 Dothideomycetes genomes: a test case for predicting lifestyles and emergence of pathogens.</title>
        <authorList>
            <person name="Haridas S."/>
            <person name="Albert R."/>
            <person name="Binder M."/>
            <person name="Bloem J."/>
            <person name="Labutti K."/>
            <person name="Salamov A."/>
            <person name="Andreopoulos B."/>
            <person name="Baker S."/>
            <person name="Barry K."/>
            <person name="Bills G."/>
            <person name="Bluhm B."/>
            <person name="Cannon C."/>
            <person name="Castanera R."/>
            <person name="Culley D."/>
            <person name="Daum C."/>
            <person name="Ezra D."/>
            <person name="Gonzalez J."/>
            <person name="Henrissat B."/>
            <person name="Kuo A."/>
            <person name="Liang C."/>
            <person name="Lipzen A."/>
            <person name="Lutzoni F."/>
            <person name="Magnuson J."/>
            <person name="Mondo S."/>
            <person name="Nolan M."/>
            <person name="Ohm R."/>
            <person name="Pangilinan J."/>
            <person name="Park H.-J."/>
            <person name="Ramirez L."/>
            <person name="Alfaro M."/>
            <person name="Sun H."/>
            <person name="Tritt A."/>
            <person name="Yoshinaga Y."/>
            <person name="Zwiers L.-H."/>
            <person name="Turgeon B."/>
            <person name="Goodwin S."/>
            <person name="Spatafora J."/>
            <person name="Crous P."/>
            <person name="Grigoriev I."/>
        </authorList>
    </citation>
    <scope>NUCLEOTIDE SEQUENCE</scope>
    <source>
        <strain evidence="9">CBS 101060</strain>
    </source>
</reference>
<evidence type="ECO:0000313" key="10">
    <source>
        <dbReference type="Proteomes" id="UP000799429"/>
    </source>
</evidence>
<keyword evidence="2" id="KW-0813">Transport</keyword>
<sequence length="868" mass="98050">MPKVLAYTPDWLSRPTPGFKAFASKGKIPSQQFRGPQSSNQYRGAHRIIARRGTEVFVVVDNEIRWTDLVLLKEVKESEDDPEAFYKVLRPLKTKTSILKSPTSGQITQLVISPGEDYLAILTPNTIHLAILPHSSLLTSDITGPLKLKTFHLGPTTHVVEESSLVSVLWHPLGNMSETASRALVTITEDATLRLWEVNRDDRFSFSNPTLAVDLKKLSNATSAEDDVSASSYGTSNGFSADHVDMEVASACFGGTGKRYEENPWAAMTLWINMTGGDVYALCPLLPSRWQWSSQYWTSQHLHSLVLDIASKEFASSDDRETQESDQLIYEQQISWLEDIEDQEPVFVEMPGFEEVQYFSRPSSVNAIPRLQGPFPMKPLLSDDYDYEFTDIYVTGLGSDNPGEEHGPADRDVNQANIVSLLTNSGELQVFLNLEGVEAQWLPTSSRYIISRLSPSLILFETVRFRSDLESLEESHPTFTPDVHSPASFFITDEAGVFWVSVGSWAEALRVELDAPQEGDIKSRFRSVYERCQTIFERPIQLTREQLRPNPHSSGIATCVALKDSDIGYFVLTVVNSQPYAAVLEGSYDELLLEEGNNYEPELNFAPPIQPRPIYQPPQTFWEPSDLPLFLESRVHRNHRRYLKEEVKLSEVTLGYFGEVHGIVSRESEALGHAASDLFRRCERLQDELRAQIQKSRELAARIDGITGDNEEFSNSEERVVGNEKIKSRLEAATKNQANLSSRYERFKEKLARVGGKELSEKEIAWGEELDEMSRKFGVSLDNRNGTQEQEKTVLGQRFREVEQLKEELKRQMRVSEEVSEGVSENGDVQIPSELRRTRVAHVMELLDRQNAMVEGTLGRLNRLSLSS</sequence>
<evidence type="ECO:0000256" key="4">
    <source>
        <dbReference type="ARBA" id="ARBA00022927"/>
    </source>
</evidence>
<keyword evidence="8" id="KW-0175">Coiled coil</keyword>
<dbReference type="GO" id="GO:0017056">
    <property type="term" value="F:structural constituent of nuclear pore"/>
    <property type="evidence" value="ECO:0007669"/>
    <property type="project" value="InterPro"/>
</dbReference>
<keyword evidence="4" id="KW-0653">Protein transport</keyword>
<name>A0A9P4VNJ5_9PEZI</name>
<dbReference type="AlphaFoldDB" id="A0A9P4VNJ5"/>
<dbReference type="GO" id="GO:0006406">
    <property type="term" value="P:mRNA export from nucleus"/>
    <property type="evidence" value="ECO:0007669"/>
    <property type="project" value="TreeGrafter"/>
</dbReference>